<dbReference type="OrthoDB" id="5023592at2759"/>
<accession>A0A9W8W3J0</accession>
<sequence length="232" mass="26127">MDPFSFLTGPVQVTGPLTTRQLESYFVCQSQAAALLQKIDIVIRSATNLKAEGHRLLIYVKDPMSAREAHDMLQRAGLNTFDFCDVSHSRRERVSGLAKFNDPDNSEFDVFITSFRRGAGGGNFYGACYHGVIMEFPDDTHTLYRAQHSFDHIGQTERSRWVTIFYAAVGRFLMANPTTTDKFTKETMERIALRWEPGKEISMDRVVGNCPALPNGVKIYNFVVPGKGDDML</sequence>
<name>A0A9W8W3J0_9HYPO</name>
<dbReference type="AlphaFoldDB" id="A0A9W8W3J0"/>
<dbReference type="EMBL" id="JAPEUR010000776">
    <property type="protein sequence ID" value="KAJ4307440.1"/>
    <property type="molecule type" value="Genomic_DNA"/>
</dbReference>
<dbReference type="Gene3D" id="3.40.50.300">
    <property type="entry name" value="P-loop containing nucleotide triphosphate hydrolases"/>
    <property type="match status" value="1"/>
</dbReference>
<evidence type="ECO:0000313" key="1">
    <source>
        <dbReference type="EMBL" id="KAJ4307440.1"/>
    </source>
</evidence>
<keyword evidence="2" id="KW-1185">Reference proteome</keyword>
<protein>
    <submittedName>
        <fullName evidence="1">Uncharacterized protein</fullName>
    </submittedName>
</protein>
<comment type="caution">
    <text evidence="1">The sequence shown here is derived from an EMBL/GenBank/DDBJ whole genome shotgun (WGS) entry which is preliminary data.</text>
</comment>
<organism evidence="1 2">
    <name type="scientific">Fusarium piperis</name>
    <dbReference type="NCBI Taxonomy" id="1435070"/>
    <lineage>
        <taxon>Eukaryota</taxon>
        <taxon>Fungi</taxon>
        <taxon>Dikarya</taxon>
        <taxon>Ascomycota</taxon>
        <taxon>Pezizomycotina</taxon>
        <taxon>Sordariomycetes</taxon>
        <taxon>Hypocreomycetidae</taxon>
        <taxon>Hypocreales</taxon>
        <taxon>Nectriaceae</taxon>
        <taxon>Fusarium</taxon>
        <taxon>Fusarium solani species complex</taxon>
    </lineage>
</organism>
<reference evidence="1" key="1">
    <citation type="submission" date="2022-10" db="EMBL/GenBank/DDBJ databases">
        <title>Tapping the CABI collections for fungal endophytes: first genome assemblies for Collariella, Neodidymelliopsis, Ascochyta clinopodiicola, Didymella pomorum, Didymosphaeria variabile, Neocosmospora piperis and Neocucurbitaria cava.</title>
        <authorList>
            <person name="Hill R."/>
        </authorList>
    </citation>
    <scope>NUCLEOTIDE SEQUENCE</scope>
    <source>
        <strain evidence="1">IMI 366586</strain>
    </source>
</reference>
<dbReference type="Proteomes" id="UP001140502">
    <property type="component" value="Unassembled WGS sequence"/>
</dbReference>
<proteinExistence type="predicted"/>
<evidence type="ECO:0000313" key="2">
    <source>
        <dbReference type="Proteomes" id="UP001140502"/>
    </source>
</evidence>
<dbReference type="SUPFAM" id="SSF52540">
    <property type="entry name" value="P-loop containing nucleoside triphosphate hydrolases"/>
    <property type="match status" value="1"/>
</dbReference>
<gene>
    <name evidence="1" type="ORF">N0V84_012736</name>
</gene>
<dbReference type="InterPro" id="IPR027417">
    <property type="entry name" value="P-loop_NTPase"/>
</dbReference>